<protein>
    <recommendedName>
        <fullName evidence="4">Integrase catalytic domain-containing protein</fullName>
    </recommendedName>
</protein>
<keyword evidence="3" id="KW-1185">Reference proteome</keyword>
<proteinExistence type="predicted"/>
<dbReference type="OrthoDB" id="3786303at2759"/>
<evidence type="ECO:0008006" key="4">
    <source>
        <dbReference type="Google" id="ProtNLM"/>
    </source>
</evidence>
<feature type="non-terminal residue" evidence="2">
    <location>
        <position position="637"/>
    </location>
</feature>
<feature type="region of interest" description="Disordered" evidence="1">
    <location>
        <begin position="127"/>
        <end position="190"/>
    </location>
</feature>
<feature type="compositionally biased region" description="Polar residues" evidence="1">
    <location>
        <begin position="203"/>
        <end position="212"/>
    </location>
</feature>
<feature type="region of interest" description="Disordered" evidence="1">
    <location>
        <begin position="505"/>
        <end position="531"/>
    </location>
</feature>
<evidence type="ECO:0000256" key="1">
    <source>
        <dbReference type="SAM" id="MobiDB-lite"/>
    </source>
</evidence>
<gene>
    <name evidence="2" type="ORF">EJ02DRAFT_390513</name>
</gene>
<feature type="region of interest" description="Disordered" evidence="1">
    <location>
        <begin position="597"/>
        <end position="617"/>
    </location>
</feature>
<name>A0A6A5SAN0_9PLEO</name>
<evidence type="ECO:0000313" key="2">
    <source>
        <dbReference type="EMBL" id="KAF1934537.1"/>
    </source>
</evidence>
<feature type="region of interest" description="Disordered" evidence="1">
    <location>
        <begin position="203"/>
        <end position="246"/>
    </location>
</feature>
<feature type="compositionally biased region" description="Gly residues" evidence="1">
    <location>
        <begin position="508"/>
        <end position="523"/>
    </location>
</feature>
<dbReference type="EMBL" id="ML976498">
    <property type="protein sequence ID" value="KAF1934537.1"/>
    <property type="molecule type" value="Genomic_DNA"/>
</dbReference>
<reference evidence="2" key="1">
    <citation type="journal article" date="2020" name="Stud. Mycol.">
        <title>101 Dothideomycetes genomes: a test case for predicting lifestyles and emergence of pathogens.</title>
        <authorList>
            <person name="Haridas S."/>
            <person name="Albert R."/>
            <person name="Binder M."/>
            <person name="Bloem J."/>
            <person name="Labutti K."/>
            <person name="Salamov A."/>
            <person name="Andreopoulos B."/>
            <person name="Baker S."/>
            <person name="Barry K."/>
            <person name="Bills G."/>
            <person name="Bluhm B."/>
            <person name="Cannon C."/>
            <person name="Castanera R."/>
            <person name="Culley D."/>
            <person name="Daum C."/>
            <person name="Ezra D."/>
            <person name="Gonzalez J."/>
            <person name="Henrissat B."/>
            <person name="Kuo A."/>
            <person name="Liang C."/>
            <person name="Lipzen A."/>
            <person name="Lutzoni F."/>
            <person name="Magnuson J."/>
            <person name="Mondo S."/>
            <person name="Nolan M."/>
            <person name="Ohm R."/>
            <person name="Pangilinan J."/>
            <person name="Park H.-J."/>
            <person name="Ramirez L."/>
            <person name="Alfaro M."/>
            <person name="Sun H."/>
            <person name="Tritt A."/>
            <person name="Yoshinaga Y."/>
            <person name="Zwiers L.-H."/>
            <person name="Turgeon B."/>
            <person name="Goodwin S."/>
            <person name="Spatafora J."/>
            <person name="Crous P."/>
            <person name="Grigoriev I."/>
        </authorList>
    </citation>
    <scope>NUCLEOTIDE SEQUENCE</scope>
    <source>
        <strain evidence="2">CBS 161.51</strain>
    </source>
</reference>
<accession>A0A6A5SAN0</accession>
<feature type="compositionally biased region" description="Low complexity" evidence="1">
    <location>
        <begin position="142"/>
        <end position="187"/>
    </location>
</feature>
<evidence type="ECO:0000313" key="3">
    <source>
        <dbReference type="Proteomes" id="UP000800038"/>
    </source>
</evidence>
<feature type="compositionally biased region" description="Acidic residues" evidence="1">
    <location>
        <begin position="606"/>
        <end position="616"/>
    </location>
</feature>
<sequence>MGNCPYAVALETIDTSLWGVPAPADASEAHATTWVAKTIHDYHLSMVWDDDLFADYLWDFEGWTRELFLKVERGTLKSLKTVLRHRGVYTGSIRARIANSLYNMIATENALEWDPAEFQSMDFHPQSKAYKRQQNAPRIDHSQSQPLPQSQSQPLPQSQSQPPPQLQSQQQPQQQQQQPQQPQQNLQQDEHRGVGQYVQNLRHQKADSQQPPHVSGELGGPQSQQQWEQHVPSRSWHPQPQLQARPPATAYREVTPFPQQPTSGIPFRPPALPHDPYKTLPPRWSHNNRLNASTITQFSKLWDNSNKYTGNAYNLLDDKIKIFFSICWQVDIKEEEFHAVFPRILTGRAEMFYIQVVERDDSFASAYTAIKNHFDHDVHHQHYYTDWTTTTFARTRAENPDKGLHEVLQILLDKLQLCQRALGKNFEGEDALRTTVINACRGVPELEMALFKPATICEGLFSDLQSAVETHLARQHTTTQMLMGSNTVTEDQYYLDRRYNGKRRGRGGLRGGFRGGGNGGNGGNQRFNNSERRFTPRWKKKCFVCQKEGCWSTNHTDEQRKAARAQFLSACHFAGTQPPEDFSVHIAQYEGSEQTNQYTLGGWRDNDDDDNDDSDSEQQPFTAAYVKHQYFTEQCLA</sequence>
<dbReference type="Proteomes" id="UP000800038">
    <property type="component" value="Unassembled WGS sequence"/>
</dbReference>
<feature type="region of interest" description="Disordered" evidence="1">
    <location>
        <begin position="254"/>
        <end position="273"/>
    </location>
</feature>
<dbReference type="AlphaFoldDB" id="A0A6A5SAN0"/>
<organism evidence="2 3">
    <name type="scientific">Clathrospora elynae</name>
    <dbReference type="NCBI Taxonomy" id="706981"/>
    <lineage>
        <taxon>Eukaryota</taxon>
        <taxon>Fungi</taxon>
        <taxon>Dikarya</taxon>
        <taxon>Ascomycota</taxon>
        <taxon>Pezizomycotina</taxon>
        <taxon>Dothideomycetes</taxon>
        <taxon>Pleosporomycetidae</taxon>
        <taxon>Pleosporales</taxon>
        <taxon>Diademaceae</taxon>
        <taxon>Clathrospora</taxon>
    </lineage>
</organism>